<organism evidence="2 3">
    <name type="scientific">Aphis glycines</name>
    <name type="common">Soybean aphid</name>
    <dbReference type="NCBI Taxonomy" id="307491"/>
    <lineage>
        <taxon>Eukaryota</taxon>
        <taxon>Metazoa</taxon>
        <taxon>Ecdysozoa</taxon>
        <taxon>Arthropoda</taxon>
        <taxon>Hexapoda</taxon>
        <taxon>Insecta</taxon>
        <taxon>Pterygota</taxon>
        <taxon>Neoptera</taxon>
        <taxon>Paraneoptera</taxon>
        <taxon>Hemiptera</taxon>
        <taxon>Sternorrhyncha</taxon>
        <taxon>Aphidomorpha</taxon>
        <taxon>Aphidoidea</taxon>
        <taxon>Aphididae</taxon>
        <taxon>Aphidini</taxon>
        <taxon>Aphis</taxon>
        <taxon>Aphis</taxon>
    </lineage>
</organism>
<dbReference type="AlphaFoldDB" id="A0A6G0TVY1"/>
<dbReference type="EMBL" id="VYZN01000014">
    <property type="protein sequence ID" value="KAE9539764.1"/>
    <property type="molecule type" value="Genomic_DNA"/>
</dbReference>
<comment type="caution">
    <text evidence="2">The sequence shown here is derived from an EMBL/GenBank/DDBJ whole genome shotgun (WGS) entry which is preliminary data.</text>
</comment>
<evidence type="ECO:0000256" key="1">
    <source>
        <dbReference type="SAM" id="MobiDB-lite"/>
    </source>
</evidence>
<protein>
    <submittedName>
        <fullName evidence="2">Uncharacterized protein</fullName>
    </submittedName>
</protein>
<gene>
    <name evidence="2" type="ORF">AGLY_005016</name>
</gene>
<reference evidence="2 3" key="1">
    <citation type="submission" date="2019-08" db="EMBL/GenBank/DDBJ databases">
        <title>The genome of the soybean aphid Biotype 1, its phylome, world population structure and adaptation to the North American continent.</title>
        <authorList>
            <person name="Giordano R."/>
            <person name="Donthu R.K."/>
            <person name="Hernandez A.G."/>
            <person name="Wright C.L."/>
            <person name="Zimin A.V."/>
        </authorList>
    </citation>
    <scope>NUCLEOTIDE SEQUENCE [LARGE SCALE GENOMIC DNA]</scope>
    <source>
        <tissue evidence="2">Whole aphids</tissue>
    </source>
</reference>
<dbReference type="OrthoDB" id="6603447at2759"/>
<keyword evidence="3" id="KW-1185">Reference proteome</keyword>
<accession>A0A6G0TVY1</accession>
<evidence type="ECO:0000313" key="2">
    <source>
        <dbReference type="EMBL" id="KAE9539764.1"/>
    </source>
</evidence>
<evidence type="ECO:0000313" key="3">
    <source>
        <dbReference type="Proteomes" id="UP000475862"/>
    </source>
</evidence>
<name>A0A6G0TVY1_APHGL</name>
<sequence length="270" mass="30727">MDYDRPHGGIEKGLVNRFIMIVPIEDPPKMPKRKKTNIKLSMSNFQSTSASSTEANHHLDKLIFNKVDVKDETKANSIIKDHKSQTNTDDSDNSSEEKGNSKKDRKPLPLIFDKCHPNCTDNDTSSEASEDNKETAGSSKCVYLGERETLRSFWDKCLYQCFKSKRCVAGEKPKRKYRKKIKTQISSSKKRKQLGLPLSCIDTSGTGVTSNDYLSRYEMLLYVDPLADSMTPWQKNDFEKAFRMIKPTDIFSLTEDTNGESTDYTNSDTD</sequence>
<proteinExistence type="predicted"/>
<dbReference type="Proteomes" id="UP000475862">
    <property type="component" value="Unassembled WGS sequence"/>
</dbReference>
<feature type="region of interest" description="Disordered" evidence="1">
    <location>
        <begin position="76"/>
        <end position="117"/>
    </location>
</feature>